<dbReference type="SUPFAM" id="SSF47741">
    <property type="entry name" value="CO dehydrogenase ISP C-domain like"/>
    <property type="match status" value="1"/>
</dbReference>
<dbReference type="GO" id="GO:0051537">
    <property type="term" value="F:2 iron, 2 sulfur cluster binding"/>
    <property type="evidence" value="ECO:0007669"/>
    <property type="project" value="UniProtKB-KW"/>
</dbReference>
<comment type="caution">
    <text evidence="7">The sequence shown here is derived from an EMBL/GenBank/DDBJ whole genome shotgun (WGS) entry which is preliminary data.</text>
</comment>
<evidence type="ECO:0000256" key="1">
    <source>
        <dbReference type="ARBA" id="ARBA00022714"/>
    </source>
</evidence>
<evidence type="ECO:0000256" key="5">
    <source>
        <dbReference type="ARBA" id="ARBA00023014"/>
    </source>
</evidence>
<dbReference type="InterPro" id="IPR002888">
    <property type="entry name" value="2Fe-2S-bd"/>
</dbReference>
<dbReference type="FunFam" id="1.10.150.120:FF:000003">
    <property type="entry name" value="Carbon monoxide dehydrogenase, small subunit"/>
    <property type="match status" value="1"/>
</dbReference>
<evidence type="ECO:0000256" key="3">
    <source>
        <dbReference type="ARBA" id="ARBA00023002"/>
    </source>
</evidence>
<dbReference type="SUPFAM" id="SSF54292">
    <property type="entry name" value="2Fe-2S ferredoxin-like"/>
    <property type="match status" value="1"/>
</dbReference>
<evidence type="ECO:0000259" key="6">
    <source>
        <dbReference type="PROSITE" id="PS51085"/>
    </source>
</evidence>
<evidence type="ECO:0000256" key="2">
    <source>
        <dbReference type="ARBA" id="ARBA00022723"/>
    </source>
</evidence>
<feature type="domain" description="2Fe-2S ferredoxin-type" evidence="6">
    <location>
        <begin position="1"/>
        <end position="77"/>
    </location>
</feature>
<keyword evidence="2" id="KW-0479">Metal-binding</keyword>
<evidence type="ECO:0000256" key="4">
    <source>
        <dbReference type="ARBA" id="ARBA00023004"/>
    </source>
</evidence>
<dbReference type="Gene3D" id="3.10.20.30">
    <property type="match status" value="1"/>
</dbReference>
<dbReference type="InterPro" id="IPR051452">
    <property type="entry name" value="Diverse_Oxidoreductases"/>
</dbReference>
<dbReference type="GO" id="GO:0046872">
    <property type="term" value="F:metal ion binding"/>
    <property type="evidence" value="ECO:0007669"/>
    <property type="project" value="UniProtKB-KW"/>
</dbReference>
<dbReference type="Pfam" id="PF01799">
    <property type="entry name" value="Fer2_2"/>
    <property type="match status" value="1"/>
</dbReference>
<dbReference type="GO" id="GO:0016491">
    <property type="term" value="F:oxidoreductase activity"/>
    <property type="evidence" value="ECO:0007669"/>
    <property type="project" value="UniProtKB-KW"/>
</dbReference>
<name>X1MPR7_9ZZZZ</name>
<feature type="non-terminal residue" evidence="7">
    <location>
        <position position="1"/>
    </location>
</feature>
<dbReference type="InterPro" id="IPR036884">
    <property type="entry name" value="2Fe-2S-bd_dom_sf"/>
</dbReference>
<reference evidence="7" key="1">
    <citation type="journal article" date="2014" name="Front. Microbiol.">
        <title>High frequency of phylogenetically diverse reductive dehalogenase-homologous genes in deep subseafloor sedimentary metagenomes.</title>
        <authorList>
            <person name="Kawai M."/>
            <person name="Futagami T."/>
            <person name="Toyoda A."/>
            <person name="Takaki Y."/>
            <person name="Nishi S."/>
            <person name="Hori S."/>
            <person name="Arai W."/>
            <person name="Tsubouchi T."/>
            <person name="Morono Y."/>
            <person name="Uchiyama I."/>
            <person name="Ito T."/>
            <person name="Fujiyama A."/>
            <person name="Inagaki F."/>
            <person name="Takami H."/>
        </authorList>
    </citation>
    <scope>NUCLEOTIDE SEQUENCE</scope>
    <source>
        <strain evidence="7">Expedition CK06-06</strain>
    </source>
</reference>
<dbReference type="InterPro" id="IPR001041">
    <property type="entry name" value="2Fe-2S_ferredoxin-type"/>
</dbReference>
<dbReference type="PANTHER" id="PTHR44379">
    <property type="entry name" value="OXIDOREDUCTASE WITH IRON-SULFUR SUBUNIT"/>
    <property type="match status" value="1"/>
</dbReference>
<dbReference type="InterPro" id="IPR006058">
    <property type="entry name" value="2Fe2S_fd_BS"/>
</dbReference>
<gene>
    <name evidence="7" type="ORF">S06H3_47325</name>
</gene>
<dbReference type="CDD" id="cd00207">
    <property type="entry name" value="fer2"/>
    <property type="match status" value="1"/>
</dbReference>
<keyword evidence="1" id="KW-0001">2Fe-2S</keyword>
<proteinExistence type="predicted"/>
<organism evidence="7">
    <name type="scientific">marine sediment metagenome</name>
    <dbReference type="NCBI Taxonomy" id="412755"/>
    <lineage>
        <taxon>unclassified sequences</taxon>
        <taxon>metagenomes</taxon>
        <taxon>ecological metagenomes</taxon>
    </lineage>
</organism>
<evidence type="ECO:0000313" key="7">
    <source>
        <dbReference type="EMBL" id="GAI33637.1"/>
    </source>
</evidence>
<protein>
    <recommendedName>
        <fullName evidence="6">2Fe-2S ferredoxin-type domain-containing protein</fullName>
    </recommendedName>
</protein>
<keyword evidence="3" id="KW-0560">Oxidoreductase</keyword>
<dbReference type="AlphaFoldDB" id="X1MPR7"/>
<dbReference type="InterPro" id="IPR012675">
    <property type="entry name" value="Beta-grasp_dom_sf"/>
</dbReference>
<dbReference type="PANTHER" id="PTHR44379:SF8">
    <property type="entry name" value="XANTHINE DEHYDROGENASE IRON-SULFUR-BINDING SUBUNIT XDHC-RELATED"/>
    <property type="match status" value="1"/>
</dbReference>
<keyword evidence="5" id="KW-0411">Iron-sulfur</keyword>
<dbReference type="EMBL" id="BARV01029720">
    <property type="protein sequence ID" value="GAI33637.1"/>
    <property type="molecule type" value="Genomic_DNA"/>
</dbReference>
<dbReference type="Pfam" id="PF00111">
    <property type="entry name" value="Fer2"/>
    <property type="match status" value="1"/>
</dbReference>
<dbReference type="Gene3D" id="1.10.150.120">
    <property type="entry name" value="[2Fe-2S]-binding domain"/>
    <property type="match status" value="1"/>
</dbReference>
<dbReference type="InterPro" id="IPR036010">
    <property type="entry name" value="2Fe-2S_ferredoxin-like_sf"/>
</dbReference>
<sequence length="157" mass="16644">QMVKFMVNGRSYEIPIEPHMTLVEVLRDKLDITGTKLSCGAGECGACTVLIDGKPALSCLTLAMTAREKNILTIEGLAEGGNLHPIQKAFIEHGAIQCGFCTPGMILATKALLDENPNPNREEVKKALAGNLCRCTGYVKIVDAVLAAAEEMGKGGS</sequence>
<accession>X1MPR7</accession>
<dbReference type="PROSITE" id="PS00197">
    <property type="entry name" value="2FE2S_FER_1"/>
    <property type="match status" value="1"/>
</dbReference>
<dbReference type="PROSITE" id="PS51085">
    <property type="entry name" value="2FE2S_FER_2"/>
    <property type="match status" value="1"/>
</dbReference>
<dbReference type="FunFam" id="3.10.20.30:FF:000020">
    <property type="entry name" value="Xanthine dehydrogenase iron-sulfur subunit"/>
    <property type="match status" value="1"/>
</dbReference>
<keyword evidence="4" id="KW-0408">Iron</keyword>